<gene>
    <name evidence="2" type="ORF">KI387_019788</name>
</gene>
<dbReference type="InterPro" id="IPR006747">
    <property type="entry name" value="DUF599"/>
</dbReference>
<accession>A0AA38LAJ8</accession>
<dbReference type="PANTHER" id="PTHR31881">
    <property type="match status" value="1"/>
</dbReference>
<feature type="non-terminal residue" evidence="2">
    <location>
        <position position="1"/>
    </location>
</feature>
<keyword evidence="1" id="KW-0472">Membrane</keyword>
<dbReference type="EMBL" id="JAHRHJ020000004">
    <property type="protein sequence ID" value="KAH9318019.1"/>
    <property type="molecule type" value="Genomic_DNA"/>
</dbReference>
<dbReference type="Pfam" id="PF04654">
    <property type="entry name" value="DUF599"/>
    <property type="match status" value="1"/>
</dbReference>
<feature type="non-terminal residue" evidence="2">
    <location>
        <position position="153"/>
    </location>
</feature>
<keyword evidence="1" id="KW-1133">Transmembrane helix</keyword>
<proteinExistence type="predicted"/>
<comment type="caution">
    <text evidence="2">The sequence shown here is derived from an EMBL/GenBank/DDBJ whole genome shotgun (WGS) entry which is preliminary data.</text>
</comment>
<organism evidence="2 3">
    <name type="scientific">Taxus chinensis</name>
    <name type="common">Chinese yew</name>
    <name type="synonym">Taxus wallichiana var. chinensis</name>
    <dbReference type="NCBI Taxonomy" id="29808"/>
    <lineage>
        <taxon>Eukaryota</taxon>
        <taxon>Viridiplantae</taxon>
        <taxon>Streptophyta</taxon>
        <taxon>Embryophyta</taxon>
        <taxon>Tracheophyta</taxon>
        <taxon>Spermatophyta</taxon>
        <taxon>Pinopsida</taxon>
        <taxon>Pinidae</taxon>
        <taxon>Conifers II</taxon>
        <taxon>Cupressales</taxon>
        <taxon>Taxaceae</taxon>
        <taxon>Taxus</taxon>
    </lineage>
</organism>
<keyword evidence="3" id="KW-1185">Reference proteome</keyword>
<sequence length="153" mass="17353">IVRSGLCKRMEWKKGYLDLILVPLAMMSGIVYHCLLWYRVKNYPLQTTIGVNSIGRRLWLQSMIKDNEKKNIIAVQTLRNSIMGSTLMATTCILLCSGMAAMISSTYSVKKPLNDTAYGGHGELMVALKYVTLLVIFLFSFFCHSLSIRFMNQ</sequence>
<evidence type="ECO:0000313" key="2">
    <source>
        <dbReference type="EMBL" id="KAH9318019.1"/>
    </source>
</evidence>
<evidence type="ECO:0000313" key="3">
    <source>
        <dbReference type="Proteomes" id="UP000824469"/>
    </source>
</evidence>
<feature type="transmembrane region" description="Helical" evidence="1">
    <location>
        <begin position="127"/>
        <end position="148"/>
    </location>
</feature>
<evidence type="ECO:0000256" key="1">
    <source>
        <dbReference type="SAM" id="Phobius"/>
    </source>
</evidence>
<feature type="transmembrane region" description="Helical" evidence="1">
    <location>
        <begin position="20"/>
        <end position="38"/>
    </location>
</feature>
<protein>
    <submittedName>
        <fullName evidence="2">Uncharacterized protein</fullName>
    </submittedName>
</protein>
<dbReference type="PANTHER" id="PTHR31881:SF6">
    <property type="entry name" value="OS09G0494600 PROTEIN"/>
    <property type="match status" value="1"/>
</dbReference>
<dbReference type="AlphaFoldDB" id="A0AA38LAJ8"/>
<name>A0AA38LAJ8_TAXCH</name>
<keyword evidence="1" id="KW-0812">Transmembrane</keyword>
<dbReference type="OMA" id="MEWKKYY"/>
<dbReference type="Proteomes" id="UP000824469">
    <property type="component" value="Unassembled WGS sequence"/>
</dbReference>
<reference evidence="2 3" key="1">
    <citation type="journal article" date="2021" name="Nat. Plants">
        <title>The Taxus genome provides insights into paclitaxel biosynthesis.</title>
        <authorList>
            <person name="Xiong X."/>
            <person name="Gou J."/>
            <person name="Liao Q."/>
            <person name="Li Y."/>
            <person name="Zhou Q."/>
            <person name="Bi G."/>
            <person name="Li C."/>
            <person name="Du R."/>
            <person name="Wang X."/>
            <person name="Sun T."/>
            <person name="Guo L."/>
            <person name="Liang H."/>
            <person name="Lu P."/>
            <person name="Wu Y."/>
            <person name="Zhang Z."/>
            <person name="Ro D.K."/>
            <person name="Shang Y."/>
            <person name="Huang S."/>
            <person name="Yan J."/>
        </authorList>
    </citation>
    <scope>NUCLEOTIDE SEQUENCE [LARGE SCALE GENOMIC DNA]</scope>
    <source>
        <strain evidence="2">Ta-2019</strain>
    </source>
</reference>
<feature type="transmembrane region" description="Helical" evidence="1">
    <location>
        <begin position="87"/>
        <end position="107"/>
    </location>
</feature>